<evidence type="ECO:0000313" key="1">
    <source>
        <dbReference type="EMBL" id="HGE65615.1"/>
    </source>
</evidence>
<organism evidence="1">
    <name type="scientific">Geoglobus ahangari</name>
    <dbReference type="NCBI Taxonomy" id="113653"/>
    <lineage>
        <taxon>Archaea</taxon>
        <taxon>Methanobacteriati</taxon>
        <taxon>Methanobacteriota</taxon>
        <taxon>Archaeoglobi</taxon>
        <taxon>Archaeoglobales</taxon>
        <taxon>Archaeoglobaceae</taxon>
        <taxon>Geoglobus</taxon>
    </lineage>
</organism>
<accession>A0A7C3UGV6</accession>
<dbReference type="AlphaFoldDB" id="A0A7C3UGV6"/>
<name>A0A7C3UGV6_9EURY</name>
<protein>
    <submittedName>
        <fullName evidence="1">Uncharacterized protein</fullName>
    </submittedName>
</protein>
<gene>
    <name evidence="1" type="ORF">ENX77_00520</name>
</gene>
<reference evidence="1" key="1">
    <citation type="journal article" date="2020" name="mSystems">
        <title>Genome- and Community-Level Interaction Insights into Carbon Utilization and Element Cycling Functions of Hydrothermarchaeota in Hydrothermal Sediment.</title>
        <authorList>
            <person name="Zhou Z."/>
            <person name="Liu Y."/>
            <person name="Xu W."/>
            <person name="Pan J."/>
            <person name="Luo Z.H."/>
            <person name="Li M."/>
        </authorList>
    </citation>
    <scope>NUCLEOTIDE SEQUENCE [LARGE SCALE GENOMIC DNA]</scope>
    <source>
        <strain evidence="1">SpSt-97</strain>
    </source>
</reference>
<sequence>MNEFPSKEFFATIMKRIRGVPFSYVIEMTTGCKVIPIDEERDKEVLDEIYETAISVIEDSKEEDFSRLRPNEVSNILEDMLRTKLGGVIPENKVAGYPNILIERNGRSYYLEVKLAEEGQLDSSLRTFYYEPVELAKVKRDACHLIVGFIHKKKVVTGFKIVDASRIRVNLKCEFNTNNPELYKPENVVREYPEKGSRFRS</sequence>
<comment type="caution">
    <text evidence="1">The sequence shown here is derived from an EMBL/GenBank/DDBJ whole genome shotgun (WGS) entry which is preliminary data.</text>
</comment>
<dbReference type="EMBL" id="DTPI01000004">
    <property type="protein sequence ID" value="HGE65615.1"/>
    <property type="molecule type" value="Genomic_DNA"/>
</dbReference>
<proteinExistence type="predicted"/>